<dbReference type="EMBL" id="CP068053">
    <property type="protein sequence ID" value="QQT01762.1"/>
    <property type="molecule type" value="Genomic_DNA"/>
</dbReference>
<dbReference type="RefSeq" id="WP_040372858.1">
    <property type="nucleotide sequence ID" value="NZ_CP068053.1"/>
</dbReference>
<reference evidence="1 2" key="1">
    <citation type="submission" date="2021-01" db="EMBL/GenBank/DDBJ databases">
        <title>FDA dAtabase for Regulatory Grade micrObial Sequences (FDA-ARGOS): Supporting development and validation of Infectious Disease Dx tests.</title>
        <authorList>
            <person name="Nelson B."/>
            <person name="Plummer A."/>
            <person name="Tallon L."/>
            <person name="Sadzewicz L."/>
            <person name="Zhao X."/>
            <person name="Boylan J."/>
            <person name="Ott S."/>
            <person name="Bowen H."/>
            <person name="Vavikolanu K."/>
            <person name="Mehta A."/>
            <person name="Aluvathingal J."/>
            <person name="Nadendla S."/>
            <person name="Myers T."/>
            <person name="Yan Y."/>
            <person name="Sichtig H."/>
        </authorList>
    </citation>
    <scope>NUCLEOTIDE SEQUENCE [LARGE SCALE GENOMIC DNA]</scope>
    <source>
        <strain evidence="1 2">FDAARGOS_1161</strain>
    </source>
</reference>
<name>A0A974NQ43_PERPY</name>
<dbReference type="InterPro" id="IPR021321">
    <property type="entry name" value="DUF2922"/>
</dbReference>
<keyword evidence="2" id="KW-1185">Reference proteome</keyword>
<accession>A0A974NQ43</accession>
<protein>
    <submittedName>
        <fullName evidence="1">DUF2922 domain-containing protein</fullName>
    </submittedName>
</protein>
<organism evidence="1 2">
    <name type="scientific">Peribacillus psychrosaccharolyticus</name>
    <name type="common">Bacillus psychrosaccharolyticus</name>
    <dbReference type="NCBI Taxonomy" id="1407"/>
    <lineage>
        <taxon>Bacteria</taxon>
        <taxon>Bacillati</taxon>
        <taxon>Bacillota</taxon>
        <taxon>Bacilli</taxon>
        <taxon>Bacillales</taxon>
        <taxon>Bacillaceae</taxon>
        <taxon>Peribacillus</taxon>
    </lineage>
</organism>
<proteinExistence type="predicted"/>
<gene>
    <name evidence="1" type="ORF">I6J18_07880</name>
</gene>
<sequence>MAKSLELQFTTQLGKTSTISIDSPIEPVDVTKVNEAMDQILQANIFLTSSGDYLSKKSANLVERNVKGYEVK</sequence>
<dbReference type="Pfam" id="PF11148">
    <property type="entry name" value="DUF2922"/>
    <property type="match status" value="1"/>
</dbReference>
<evidence type="ECO:0000313" key="1">
    <source>
        <dbReference type="EMBL" id="QQT01762.1"/>
    </source>
</evidence>
<dbReference type="KEGG" id="ppsr:I6J18_07880"/>
<evidence type="ECO:0000313" key="2">
    <source>
        <dbReference type="Proteomes" id="UP000595254"/>
    </source>
</evidence>
<dbReference type="AlphaFoldDB" id="A0A974NQ43"/>
<dbReference type="Proteomes" id="UP000595254">
    <property type="component" value="Chromosome"/>
</dbReference>